<keyword evidence="2" id="KW-1185">Reference proteome</keyword>
<reference evidence="1 2" key="1">
    <citation type="submission" date="2018-12" db="EMBL/GenBank/DDBJ databases">
        <title>Marinifilum JC070 sp. nov., a marine bacterium isolated from Yongle Blue Hole in the South China Sea.</title>
        <authorList>
            <person name="Fu T."/>
        </authorList>
    </citation>
    <scope>NUCLEOTIDE SEQUENCE [LARGE SCALE GENOMIC DNA]</scope>
    <source>
        <strain evidence="1 2">JC070</strain>
    </source>
</reference>
<protein>
    <recommendedName>
        <fullName evidence="3">Lipoprotein</fullName>
    </recommendedName>
</protein>
<evidence type="ECO:0000313" key="2">
    <source>
        <dbReference type="Proteomes" id="UP000732105"/>
    </source>
</evidence>
<evidence type="ECO:0000313" key="1">
    <source>
        <dbReference type="EMBL" id="NOU59653.1"/>
    </source>
</evidence>
<accession>A0ABX1WU63</accession>
<name>A0ABX1WU63_9BACT</name>
<dbReference type="PROSITE" id="PS51257">
    <property type="entry name" value="PROKAR_LIPOPROTEIN"/>
    <property type="match status" value="1"/>
</dbReference>
<organism evidence="1 2">
    <name type="scientific">Marinifilum caeruleilacunae</name>
    <dbReference type="NCBI Taxonomy" id="2499076"/>
    <lineage>
        <taxon>Bacteria</taxon>
        <taxon>Pseudomonadati</taxon>
        <taxon>Bacteroidota</taxon>
        <taxon>Bacteroidia</taxon>
        <taxon>Marinilabiliales</taxon>
        <taxon>Marinifilaceae</taxon>
    </lineage>
</organism>
<sequence>MVLNEKLNNMIPKQLKFFSILSFLILILIGCSDDDPILELKDTRTGQLLFYTDIQAMANCGEFDVIIQINQDSVGVLHKPYLANTLPERSSSDTTLLLSLDVGKVNYKALFPCGNGGYWTNEVEVLPDSCIYIFLDVDDLKLNDK</sequence>
<evidence type="ECO:0008006" key="3">
    <source>
        <dbReference type="Google" id="ProtNLM"/>
    </source>
</evidence>
<proteinExistence type="predicted"/>
<dbReference type="RefSeq" id="WP_171594928.1">
    <property type="nucleotide sequence ID" value="NZ_RZNH01000009.1"/>
</dbReference>
<dbReference type="EMBL" id="RZNH01000009">
    <property type="protein sequence ID" value="NOU59653.1"/>
    <property type="molecule type" value="Genomic_DNA"/>
</dbReference>
<comment type="caution">
    <text evidence="1">The sequence shown here is derived from an EMBL/GenBank/DDBJ whole genome shotgun (WGS) entry which is preliminary data.</text>
</comment>
<gene>
    <name evidence="1" type="ORF">ELS83_07465</name>
</gene>
<dbReference type="Proteomes" id="UP000732105">
    <property type="component" value="Unassembled WGS sequence"/>
</dbReference>